<dbReference type="AlphaFoldDB" id="A0A317SKE7"/>
<accession>A0A317SKE7</accession>
<protein>
    <recommendedName>
        <fullName evidence="4">Extracellular membrane protein CFEM domain-containing protein</fullName>
    </recommendedName>
</protein>
<name>A0A317SKE7_9PEZI</name>
<evidence type="ECO:0000256" key="1">
    <source>
        <dbReference type="SAM" id="SignalP"/>
    </source>
</evidence>
<evidence type="ECO:0008006" key="4">
    <source>
        <dbReference type="Google" id="ProtNLM"/>
    </source>
</evidence>
<feature type="chain" id="PRO_5016400226" description="Extracellular membrane protein CFEM domain-containing protein" evidence="1">
    <location>
        <begin position="23"/>
        <end position="164"/>
    </location>
</feature>
<evidence type="ECO:0000313" key="2">
    <source>
        <dbReference type="EMBL" id="PWW74899.1"/>
    </source>
</evidence>
<sequence>MASLRMILTLLTLTTLAPPTTSSTALKNEVYQLSDYPYLTSCQQKCIAGEPSNQAYLTSIFYITNCQTKACFCPPRNEPQIGQQAQKCLEGVSGGVCATMQEYNGLMAFVAKYCGFEYVPATTGLLFPPSGGATSTPGATTSCWDKYGYPVQTAACSSTMVQSI</sequence>
<evidence type="ECO:0000313" key="3">
    <source>
        <dbReference type="Proteomes" id="UP000246991"/>
    </source>
</evidence>
<comment type="caution">
    <text evidence="2">The sequence shown here is derived from an EMBL/GenBank/DDBJ whole genome shotgun (WGS) entry which is preliminary data.</text>
</comment>
<keyword evidence="3" id="KW-1185">Reference proteome</keyword>
<dbReference type="OrthoDB" id="5416164at2759"/>
<dbReference type="EMBL" id="PYWC01000055">
    <property type="protein sequence ID" value="PWW74899.1"/>
    <property type="molecule type" value="Genomic_DNA"/>
</dbReference>
<dbReference type="Proteomes" id="UP000246991">
    <property type="component" value="Unassembled WGS sequence"/>
</dbReference>
<proteinExistence type="predicted"/>
<feature type="signal peptide" evidence="1">
    <location>
        <begin position="1"/>
        <end position="22"/>
    </location>
</feature>
<organism evidence="2 3">
    <name type="scientific">Tuber magnatum</name>
    <name type="common">white Piedmont truffle</name>
    <dbReference type="NCBI Taxonomy" id="42249"/>
    <lineage>
        <taxon>Eukaryota</taxon>
        <taxon>Fungi</taxon>
        <taxon>Dikarya</taxon>
        <taxon>Ascomycota</taxon>
        <taxon>Pezizomycotina</taxon>
        <taxon>Pezizomycetes</taxon>
        <taxon>Pezizales</taxon>
        <taxon>Tuberaceae</taxon>
        <taxon>Tuber</taxon>
    </lineage>
</organism>
<reference evidence="2 3" key="1">
    <citation type="submission" date="2018-03" db="EMBL/GenBank/DDBJ databases">
        <title>Genomes of Pezizomycetes fungi and the evolution of truffles.</title>
        <authorList>
            <person name="Murat C."/>
            <person name="Payen T."/>
            <person name="Noel B."/>
            <person name="Kuo A."/>
            <person name="Martin F.M."/>
        </authorList>
    </citation>
    <scope>NUCLEOTIDE SEQUENCE [LARGE SCALE GENOMIC DNA]</scope>
    <source>
        <strain evidence="2">091103-1</strain>
    </source>
</reference>
<gene>
    <name evidence="2" type="ORF">C7212DRAFT_364616</name>
</gene>
<keyword evidence="1" id="KW-0732">Signal</keyword>